<reference evidence="3 4" key="1">
    <citation type="submission" date="2016-07" db="EMBL/GenBank/DDBJ databases">
        <title>Pervasive Adenine N6-methylation of Active Genes in Fungi.</title>
        <authorList>
            <consortium name="DOE Joint Genome Institute"/>
            <person name="Mondo S.J."/>
            <person name="Dannebaum R.O."/>
            <person name="Kuo R.C."/>
            <person name="Labutti K."/>
            <person name="Haridas S."/>
            <person name="Kuo A."/>
            <person name="Salamov A."/>
            <person name="Ahrendt S.R."/>
            <person name="Lipzen A."/>
            <person name="Sullivan W."/>
            <person name="Andreopoulos W.B."/>
            <person name="Clum A."/>
            <person name="Lindquist E."/>
            <person name="Daum C."/>
            <person name="Ramamoorthy G.K."/>
            <person name="Gryganskyi A."/>
            <person name="Culley D."/>
            <person name="Magnuson J.K."/>
            <person name="James T.Y."/>
            <person name="O'Malley M.A."/>
            <person name="Stajich J.E."/>
            <person name="Spatafora J.W."/>
            <person name="Visel A."/>
            <person name="Grigoriev I.V."/>
        </authorList>
    </citation>
    <scope>NUCLEOTIDE SEQUENCE [LARGE SCALE GENOMIC DNA]</scope>
    <source>
        <strain evidence="3 4">JEL800</strain>
    </source>
</reference>
<protein>
    <recommendedName>
        <fullName evidence="2">LsmAD domain-containing protein</fullName>
    </recommendedName>
</protein>
<evidence type="ECO:0000313" key="4">
    <source>
        <dbReference type="Proteomes" id="UP000193642"/>
    </source>
</evidence>
<keyword evidence="4" id="KW-1185">Reference proteome</keyword>
<feature type="compositionally biased region" description="Polar residues" evidence="1">
    <location>
        <begin position="383"/>
        <end position="400"/>
    </location>
</feature>
<name>A0A1Y2BR40_9FUNG</name>
<dbReference type="InterPro" id="IPR025852">
    <property type="entry name" value="SM_dom_ATX"/>
</dbReference>
<organism evidence="3 4">
    <name type="scientific">Rhizoclosmatium globosum</name>
    <dbReference type="NCBI Taxonomy" id="329046"/>
    <lineage>
        <taxon>Eukaryota</taxon>
        <taxon>Fungi</taxon>
        <taxon>Fungi incertae sedis</taxon>
        <taxon>Chytridiomycota</taxon>
        <taxon>Chytridiomycota incertae sedis</taxon>
        <taxon>Chytridiomycetes</taxon>
        <taxon>Chytridiales</taxon>
        <taxon>Chytriomycetaceae</taxon>
        <taxon>Rhizoclosmatium</taxon>
    </lineage>
</organism>
<feature type="region of interest" description="Disordered" evidence="1">
    <location>
        <begin position="687"/>
        <end position="756"/>
    </location>
</feature>
<feature type="compositionally biased region" description="Gly residues" evidence="1">
    <location>
        <begin position="25"/>
        <end position="36"/>
    </location>
</feature>
<evidence type="ECO:0000313" key="3">
    <source>
        <dbReference type="EMBL" id="ORY37211.1"/>
    </source>
</evidence>
<feature type="region of interest" description="Disordered" evidence="1">
    <location>
        <begin position="816"/>
        <end position="856"/>
    </location>
</feature>
<sequence>MSTSGNGNGNRAGAGNQPQQQAYRGGRGGGRGGYRGGNNNSAGTVGGAGRGSGPTGSNDGVQVKGKWGNGPPASVKSDSRPPSALSHNGAKPHTQPAPPNEQLDRIYYLLMHMVGSKVTVKVKGNLTFEGILHTATALPDLGVSLGMARQLVDGKPSATVIPSLLILPNDLITLSVAGLEVAETKAEPASRGGFQTDSAIGSRVGEFGRERELVQWSTDEVDNTMSLEENGLTGEKWDQFATNESLFGVETDFKEEMYTTVIDKSDPAFKRKEAEAARLAREIESGFRDTDNIHMLEERNIITAQDNVNEEDKYSSVLRKSENPENVYVPPGARARAPAPTAAASKKPDIAVSTAKNENPIPASLQTAPASTKSMPIPAPVTRSKSPSGSASATASVPSNAAKSVNNVPAVDAKAATPSSPATAAKAGTARREELLKQLPIKDLPNIPQTRDPVGDTFQKFQMFAVNERKQMKKPLREMITKPKPEMLNELRAFSNSFKLPMPFPNELKEIIKKSPETEEAPVSTTKPRPTSVPNDRSVSEVSPPTAPTGAAPPRTASSNAGPASTTAATTEASTAAGGPPKQQMRNNSGGGYNKNYQKTGYGYPQNYRPPYGQPYEDGSYPPPPMDPNQPYFYPVQGPMVARPGYGPPPQQMIPPGAYMMPYPVPPGAMIPQMMGAPPMGAVPVGMYTRPGAPPPPPQGAGKNGPPTPSSAPTQLQGGQAPSPTSAGPQMIQYRPPPPGADGRPPYMTSPQSGVPPEAMYHQAAMMGYPPQGFYGAHPGMMVPMGWPADPMQMAEMQQHMMASGGHQQMPMHMQHQQQPHEMQGEEGIEGGEEVEGEGVEGQEEFDEAAGEEADA</sequence>
<evidence type="ECO:0000259" key="2">
    <source>
        <dbReference type="SMART" id="SM01272"/>
    </source>
</evidence>
<dbReference type="SMART" id="SM01272">
    <property type="entry name" value="LsmAD"/>
    <property type="match status" value="1"/>
</dbReference>
<dbReference type="InterPro" id="IPR009604">
    <property type="entry name" value="LsmAD_domain"/>
</dbReference>
<feature type="compositionally biased region" description="Polar residues" evidence="1">
    <location>
        <begin position="711"/>
        <end position="728"/>
    </location>
</feature>
<dbReference type="GO" id="GO:0010494">
    <property type="term" value="C:cytoplasmic stress granule"/>
    <property type="evidence" value="ECO:0007669"/>
    <property type="project" value="TreeGrafter"/>
</dbReference>
<feature type="region of interest" description="Disordered" evidence="1">
    <location>
        <begin position="313"/>
        <end position="400"/>
    </location>
</feature>
<dbReference type="Proteomes" id="UP000193642">
    <property type="component" value="Unassembled WGS sequence"/>
</dbReference>
<dbReference type="InterPro" id="IPR045117">
    <property type="entry name" value="ATXN2-like"/>
</dbReference>
<accession>A0A1Y2BR40</accession>
<dbReference type="Pfam" id="PF06741">
    <property type="entry name" value="LsmAD"/>
    <property type="match status" value="1"/>
</dbReference>
<gene>
    <name evidence="3" type="ORF">BCR33DRAFT_721572</name>
</gene>
<feature type="compositionally biased region" description="Low complexity" evidence="1">
    <location>
        <begin position="548"/>
        <end position="581"/>
    </location>
</feature>
<feature type="region of interest" description="Disordered" evidence="1">
    <location>
        <begin position="514"/>
        <end position="622"/>
    </location>
</feature>
<dbReference type="OrthoDB" id="2275718at2759"/>
<feature type="compositionally biased region" description="Gly residues" evidence="1">
    <location>
        <begin position="1"/>
        <end position="12"/>
    </location>
</feature>
<dbReference type="GO" id="GO:0003729">
    <property type="term" value="F:mRNA binding"/>
    <property type="evidence" value="ECO:0007669"/>
    <property type="project" value="TreeGrafter"/>
</dbReference>
<feature type="compositionally biased region" description="Low complexity" evidence="1">
    <location>
        <begin position="13"/>
        <end position="24"/>
    </location>
</feature>
<feature type="compositionally biased region" description="Low complexity" evidence="1">
    <location>
        <begin position="330"/>
        <end position="344"/>
    </location>
</feature>
<dbReference type="AlphaFoldDB" id="A0A1Y2BR40"/>
<feature type="compositionally biased region" description="Basic and acidic residues" evidence="1">
    <location>
        <begin position="313"/>
        <end position="323"/>
    </location>
</feature>
<feature type="compositionally biased region" description="Acidic residues" evidence="1">
    <location>
        <begin position="825"/>
        <end position="856"/>
    </location>
</feature>
<feature type="compositionally biased region" description="Gly residues" evidence="1">
    <location>
        <begin position="44"/>
        <end position="54"/>
    </location>
</feature>
<feature type="compositionally biased region" description="Polar residues" evidence="1">
    <location>
        <begin position="364"/>
        <end position="374"/>
    </location>
</feature>
<feature type="domain" description="LsmAD" evidence="2">
    <location>
        <begin position="247"/>
        <end position="320"/>
    </location>
</feature>
<dbReference type="PANTHER" id="PTHR12854:SF7">
    <property type="entry name" value="ATAXIN-2 HOMOLOG"/>
    <property type="match status" value="1"/>
</dbReference>
<dbReference type="GO" id="GO:0034063">
    <property type="term" value="P:stress granule assembly"/>
    <property type="evidence" value="ECO:0007669"/>
    <property type="project" value="TreeGrafter"/>
</dbReference>
<feature type="region of interest" description="Disordered" evidence="1">
    <location>
        <begin position="1"/>
        <end position="100"/>
    </location>
</feature>
<comment type="caution">
    <text evidence="3">The sequence shown here is derived from an EMBL/GenBank/DDBJ whole genome shotgun (WGS) entry which is preliminary data.</text>
</comment>
<proteinExistence type="predicted"/>
<dbReference type="PANTHER" id="PTHR12854">
    <property type="entry name" value="ATAXIN 2-RELATED"/>
    <property type="match status" value="1"/>
</dbReference>
<evidence type="ECO:0000256" key="1">
    <source>
        <dbReference type="SAM" id="MobiDB-lite"/>
    </source>
</evidence>
<dbReference type="Pfam" id="PF14438">
    <property type="entry name" value="SM-ATX"/>
    <property type="match status" value="1"/>
</dbReference>
<dbReference type="EMBL" id="MCGO01000051">
    <property type="protein sequence ID" value="ORY37211.1"/>
    <property type="molecule type" value="Genomic_DNA"/>
</dbReference>
<feature type="compositionally biased region" description="Polar residues" evidence="1">
    <location>
        <begin position="523"/>
        <end position="541"/>
    </location>
</feature>
<dbReference type="STRING" id="329046.A0A1Y2BR40"/>